<dbReference type="Pfam" id="PF01979">
    <property type="entry name" value="Amidohydro_1"/>
    <property type="match status" value="1"/>
</dbReference>
<evidence type="ECO:0000256" key="2">
    <source>
        <dbReference type="ARBA" id="ARBA00022723"/>
    </source>
</evidence>
<dbReference type="AlphaFoldDB" id="A0A381QKW7"/>
<sequence>MLAAKRLILKSALLPDGWRESVLVEIDASGDIVSVTPDAKLSDGESPGGHAVPGMPNLHSHAFQRVMAGLAESGSSGSDFWSWREVMYRFANQMSLEDLESVTAQVYVEMLRSGYTAVGEFHYLHHQPDGSPYDDSVQSSLTVLRTAARVGIGITHLPVLYMRAGFDHPSPRSEQRRFINTLESWQEIVKGSGRLSEQSPNTEVGAAFHSLRAVPQELLREAVETLDASAPRHIHAAEQVGEVEDCVKAMGVRPVAWLLNEIGIDRNWCLVHATHADAQEIKELAGSGA</sequence>
<feature type="non-terminal residue" evidence="7">
    <location>
        <position position="289"/>
    </location>
</feature>
<evidence type="ECO:0000256" key="3">
    <source>
        <dbReference type="ARBA" id="ARBA00022801"/>
    </source>
</evidence>
<feature type="domain" description="Formimidoylglutamate deiminase N-terminal" evidence="6">
    <location>
        <begin position="10"/>
        <end position="47"/>
    </location>
</feature>
<evidence type="ECO:0008006" key="8">
    <source>
        <dbReference type="Google" id="ProtNLM"/>
    </source>
</evidence>
<dbReference type="PANTHER" id="PTHR11271:SF48">
    <property type="entry name" value="AMIDOHYDROLASE-RELATED DOMAIN-CONTAINING PROTEIN"/>
    <property type="match status" value="1"/>
</dbReference>
<dbReference type="GO" id="GO:0046872">
    <property type="term" value="F:metal ion binding"/>
    <property type="evidence" value="ECO:0007669"/>
    <property type="project" value="UniProtKB-KW"/>
</dbReference>
<comment type="cofactor">
    <cofactor evidence="1">
        <name>Zn(2+)</name>
        <dbReference type="ChEBI" id="CHEBI:29105"/>
    </cofactor>
</comment>
<dbReference type="GO" id="GO:0005829">
    <property type="term" value="C:cytosol"/>
    <property type="evidence" value="ECO:0007669"/>
    <property type="project" value="TreeGrafter"/>
</dbReference>
<keyword evidence="2" id="KW-0479">Metal-binding</keyword>
<dbReference type="SUPFAM" id="SSF51556">
    <property type="entry name" value="Metallo-dependent hydrolases"/>
    <property type="match status" value="1"/>
</dbReference>
<organism evidence="7">
    <name type="scientific">marine metagenome</name>
    <dbReference type="NCBI Taxonomy" id="408172"/>
    <lineage>
        <taxon>unclassified sequences</taxon>
        <taxon>metagenomes</taxon>
        <taxon>ecological metagenomes</taxon>
    </lineage>
</organism>
<name>A0A381QKW7_9ZZZZ</name>
<dbReference type="PANTHER" id="PTHR11271">
    <property type="entry name" value="GUANINE DEAMINASE"/>
    <property type="match status" value="1"/>
</dbReference>
<dbReference type="Gene3D" id="3.20.20.140">
    <property type="entry name" value="Metal-dependent hydrolases"/>
    <property type="match status" value="1"/>
</dbReference>
<dbReference type="GO" id="GO:0019239">
    <property type="term" value="F:deaminase activity"/>
    <property type="evidence" value="ECO:0007669"/>
    <property type="project" value="TreeGrafter"/>
</dbReference>
<reference evidence="7" key="1">
    <citation type="submission" date="2018-05" db="EMBL/GenBank/DDBJ databases">
        <authorList>
            <person name="Lanie J.A."/>
            <person name="Ng W.-L."/>
            <person name="Kazmierczak K.M."/>
            <person name="Andrzejewski T.M."/>
            <person name="Davidsen T.M."/>
            <person name="Wayne K.J."/>
            <person name="Tettelin H."/>
            <person name="Glass J.I."/>
            <person name="Rusch D."/>
            <person name="Podicherti R."/>
            <person name="Tsui H.-C.T."/>
            <person name="Winkler M.E."/>
        </authorList>
    </citation>
    <scope>NUCLEOTIDE SEQUENCE</scope>
</reference>
<dbReference type="InterPro" id="IPR051607">
    <property type="entry name" value="Metallo-dep_hydrolases"/>
</dbReference>
<feature type="domain" description="Amidohydrolase-related" evidence="5">
    <location>
        <begin position="52"/>
        <end position="284"/>
    </location>
</feature>
<dbReference type="InterPro" id="IPR055156">
    <property type="entry name" value="HutF-like_N"/>
</dbReference>
<evidence type="ECO:0000313" key="7">
    <source>
        <dbReference type="EMBL" id="SUZ78233.1"/>
    </source>
</evidence>
<dbReference type="EMBL" id="UINC01001346">
    <property type="protein sequence ID" value="SUZ78233.1"/>
    <property type="molecule type" value="Genomic_DNA"/>
</dbReference>
<dbReference type="InterPro" id="IPR032466">
    <property type="entry name" value="Metal_Hydrolase"/>
</dbReference>
<dbReference type="InterPro" id="IPR006680">
    <property type="entry name" value="Amidohydro-rel"/>
</dbReference>
<keyword evidence="4" id="KW-0862">Zinc</keyword>
<protein>
    <recommendedName>
        <fullName evidence="8">Amidohydrolase-related domain-containing protein</fullName>
    </recommendedName>
</protein>
<evidence type="ECO:0000259" key="5">
    <source>
        <dbReference type="Pfam" id="PF01979"/>
    </source>
</evidence>
<keyword evidence="3" id="KW-0378">Hydrolase</keyword>
<accession>A0A381QKW7</accession>
<dbReference type="InterPro" id="IPR011059">
    <property type="entry name" value="Metal-dep_hydrolase_composite"/>
</dbReference>
<proteinExistence type="predicted"/>
<evidence type="ECO:0000259" key="6">
    <source>
        <dbReference type="Pfam" id="PF22429"/>
    </source>
</evidence>
<evidence type="ECO:0000256" key="1">
    <source>
        <dbReference type="ARBA" id="ARBA00001947"/>
    </source>
</evidence>
<dbReference type="Pfam" id="PF22429">
    <property type="entry name" value="HutF_N"/>
    <property type="match status" value="1"/>
</dbReference>
<dbReference type="Gene3D" id="2.30.40.10">
    <property type="entry name" value="Urease, subunit C, domain 1"/>
    <property type="match status" value="1"/>
</dbReference>
<evidence type="ECO:0000256" key="4">
    <source>
        <dbReference type="ARBA" id="ARBA00022833"/>
    </source>
</evidence>
<gene>
    <name evidence="7" type="ORF">METZ01_LOCUS31087</name>
</gene>